<dbReference type="AlphaFoldDB" id="A0A7S3JLC6"/>
<keyword evidence="2" id="KW-0472">Membrane</keyword>
<evidence type="ECO:0000256" key="1">
    <source>
        <dbReference type="SAM" id="MobiDB-lite"/>
    </source>
</evidence>
<proteinExistence type="predicted"/>
<evidence type="ECO:0000256" key="2">
    <source>
        <dbReference type="SAM" id="Phobius"/>
    </source>
</evidence>
<keyword evidence="2" id="KW-1133">Transmembrane helix</keyword>
<protein>
    <submittedName>
        <fullName evidence="3">Uncharacterized protein</fullName>
    </submittedName>
</protein>
<feature type="transmembrane region" description="Helical" evidence="2">
    <location>
        <begin position="62"/>
        <end position="83"/>
    </location>
</feature>
<evidence type="ECO:0000313" key="3">
    <source>
        <dbReference type="EMBL" id="CAE0358312.1"/>
    </source>
</evidence>
<gene>
    <name evidence="3" type="ORF">EHAR0213_LOCUS17235</name>
</gene>
<feature type="region of interest" description="Disordered" evidence="1">
    <location>
        <begin position="142"/>
        <end position="173"/>
    </location>
</feature>
<reference evidence="3" key="1">
    <citation type="submission" date="2021-01" db="EMBL/GenBank/DDBJ databases">
        <authorList>
            <person name="Corre E."/>
            <person name="Pelletier E."/>
            <person name="Niang G."/>
            <person name="Scheremetjew M."/>
            <person name="Finn R."/>
            <person name="Kale V."/>
            <person name="Holt S."/>
            <person name="Cochrane G."/>
            <person name="Meng A."/>
            <person name="Brown T."/>
            <person name="Cohen L."/>
        </authorList>
    </citation>
    <scope>NUCLEOTIDE SEQUENCE</scope>
    <source>
        <strain evidence="3">FSP1.4</strain>
    </source>
</reference>
<keyword evidence="2" id="KW-0812">Transmembrane</keyword>
<dbReference type="EMBL" id="HBII01041155">
    <property type="protein sequence ID" value="CAE0358312.1"/>
    <property type="molecule type" value="Transcribed_RNA"/>
</dbReference>
<accession>A0A7S3JLC6</accession>
<name>A0A7S3JLC6_9SPIT</name>
<organism evidence="3">
    <name type="scientific">Euplotes harpa</name>
    <dbReference type="NCBI Taxonomy" id="151035"/>
    <lineage>
        <taxon>Eukaryota</taxon>
        <taxon>Sar</taxon>
        <taxon>Alveolata</taxon>
        <taxon>Ciliophora</taxon>
        <taxon>Intramacronucleata</taxon>
        <taxon>Spirotrichea</taxon>
        <taxon>Hypotrichia</taxon>
        <taxon>Euplotida</taxon>
        <taxon>Euplotidae</taxon>
        <taxon>Euplotes</taxon>
    </lineage>
</organism>
<sequence length="248" mass="29015">MEESTPTEQRETSIQARAKFRFETDFDSSEKVTFIKTHEKIPIINEAIVSQTPKHDQVEEYLLLKFVLLVVLVPSVIFGLWRLNNWLKRKYKIVSSDENSAPEKSTEIDLRDTSNKRHCKSMENKGYDFYSEYDAEIQTKRKANQAKGHRKAFDGGGGEDGFERNHPSHTSQRIKHVTSWIKNESSHPYIHEEVKAEEPFKKRGKFEYESRVENSYNSNMNLKTQNSENSDKRVNIFGQEVEFDEDEV</sequence>